<reference evidence="2 3" key="1">
    <citation type="submission" date="2010-05" db="EMBL/GenBank/DDBJ databases">
        <title>Complete sequence of Methanococcus voltae A3.</title>
        <authorList>
            <consortium name="US DOE Joint Genome Institute"/>
            <person name="Lucas S."/>
            <person name="Copeland A."/>
            <person name="Lapidus A."/>
            <person name="Cheng J.-F."/>
            <person name="Bruce D."/>
            <person name="Goodwin L."/>
            <person name="Pitluck S."/>
            <person name="Lowry S."/>
            <person name="Clum A."/>
            <person name="Land M."/>
            <person name="Hauser L."/>
            <person name="Kyrpides N."/>
            <person name="Mikhailova N."/>
            <person name="Whitman W.B."/>
            <person name="Woyke T."/>
        </authorList>
    </citation>
    <scope>NUCLEOTIDE SEQUENCE [LARGE SCALE GENOMIC DNA]</scope>
    <source>
        <strain evidence="3">ATCC BAA-1334 / A3</strain>
    </source>
</reference>
<dbReference type="InterPro" id="IPR003814">
    <property type="entry name" value="FmdEsu_dom"/>
</dbReference>
<evidence type="ECO:0000313" key="2">
    <source>
        <dbReference type="EMBL" id="ADI36399.1"/>
    </source>
</evidence>
<dbReference type="AlphaFoldDB" id="D7DTD9"/>
<dbReference type="PANTHER" id="PTHR39418:SF1">
    <property type="entry name" value="DEHYDROGENASE"/>
    <property type="match status" value="1"/>
</dbReference>
<dbReference type="eggNOG" id="arCOG00763">
    <property type="taxonomic scope" value="Archaea"/>
</dbReference>
<feature type="domain" description="Formylmethanofuran dehydrogenase subunit E" evidence="1">
    <location>
        <begin position="44"/>
        <end position="171"/>
    </location>
</feature>
<dbReference type="HOGENOM" id="CLU_112307_0_0_2"/>
<dbReference type="Gene3D" id="3.30.1330.130">
    <property type="match status" value="1"/>
</dbReference>
<dbReference type="Pfam" id="PF02663">
    <property type="entry name" value="FmdE"/>
    <property type="match status" value="1"/>
</dbReference>
<dbReference type="EMBL" id="CP002057">
    <property type="protein sequence ID" value="ADI36399.1"/>
    <property type="molecule type" value="Genomic_DNA"/>
</dbReference>
<proteinExistence type="predicted"/>
<dbReference type="SUPFAM" id="SSF143555">
    <property type="entry name" value="FwdE-like"/>
    <property type="match status" value="1"/>
</dbReference>
<dbReference type="PANTHER" id="PTHR39418">
    <property type="entry name" value="DEHYDROGENASE-RELATED"/>
    <property type="match status" value="1"/>
</dbReference>
<evidence type="ECO:0000313" key="3">
    <source>
        <dbReference type="Proteomes" id="UP000007722"/>
    </source>
</evidence>
<dbReference type="KEGG" id="mvo:Mvol_0740"/>
<name>D7DTD9_METV3</name>
<dbReference type="InParanoid" id="D7DTD9"/>
<protein>
    <submittedName>
        <fullName evidence="2">Formylmethanofuran dehydrogenase subunit E region</fullName>
    </submittedName>
</protein>
<accession>D7DTD9</accession>
<gene>
    <name evidence="2" type="ordered locus">Mvol_0740</name>
</gene>
<organism evidence="2 3">
    <name type="scientific">Methanococcus voltae (strain ATCC BAA-1334 / A3)</name>
    <dbReference type="NCBI Taxonomy" id="456320"/>
    <lineage>
        <taxon>Archaea</taxon>
        <taxon>Methanobacteriati</taxon>
        <taxon>Methanobacteriota</taxon>
        <taxon>Methanomada group</taxon>
        <taxon>Methanococci</taxon>
        <taxon>Methanococcales</taxon>
        <taxon>Methanococcaceae</taxon>
        <taxon>Methanococcus</taxon>
    </lineage>
</organism>
<dbReference type="STRING" id="456320.Mvol_0740"/>
<dbReference type="InterPro" id="IPR053194">
    <property type="entry name" value="tRNA_methyltr_O"/>
</dbReference>
<dbReference type="Proteomes" id="UP000007722">
    <property type="component" value="Chromosome"/>
</dbReference>
<evidence type="ECO:0000259" key="1">
    <source>
        <dbReference type="Pfam" id="PF02663"/>
    </source>
</evidence>
<keyword evidence="3" id="KW-1185">Reference proteome</keyword>
<sequence length="212" mass="24096">MNYGVSMSKNAKAVKIEDLDEMKIVLENIDDDEYIDQIRKVFDFHGHISTGAFIGLQMYRIAKRELNIEDGEAIYITCECKNCMPDPFQILGGSTIGNNKLKINDIGKMAATFNRFGVVGDNIKGLRIILDANKMQDYPKIYNWYMNIEKVPHTEAIFDLIKAGDSVYSWEYVDVEVPPKNKKDVKLCEICNESFISKDGSPICETCAKNKK</sequence>